<feature type="region of interest" description="Disordered" evidence="1">
    <location>
        <begin position="117"/>
        <end position="158"/>
    </location>
</feature>
<gene>
    <name evidence="2" type="ORF">DFH94DRAFT_346395</name>
    <name evidence="3" type="ORF">DFH94DRAFT_346427</name>
</gene>
<dbReference type="Proteomes" id="UP000759537">
    <property type="component" value="Unassembled WGS sequence"/>
</dbReference>
<accession>A0A9P5JVS1</accession>
<evidence type="ECO:0000313" key="2">
    <source>
        <dbReference type="EMBL" id="KAF8466046.1"/>
    </source>
</evidence>
<comment type="caution">
    <text evidence="3">The sequence shown here is derived from an EMBL/GenBank/DDBJ whole genome shotgun (WGS) entry which is preliminary data.</text>
</comment>
<evidence type="ECO:0000256" key="1">
    <source>
        <dbReference type="SAM" id="MobiDB-lite"/>
    </source>
</evidence>
<keyword evidence="4" id="KW-1185">Reference proteome</keyword>
<dbReference type="EMBL" id="WHVB01000043">
    <property type="protein sequence ID" value="KAF8466046.1"/>
    <property type="molecule type" value="Genomic_DNA"/>
</dbReference>
<dbReference type="AlphaFoldDB" id="A0A9P5JVS1"/>
<organism evidence="3 4">
    <name type="scientific">Russula ochroleuca</name>
    <dbReference type="NCBI Taxonomy" id="152965"/>
    <lineage>
        <taxon>Eukaryota</taxon>
        <taxon>Fungi</taxon>
        <taxon>Dikarya</taxon>
        <taxon>Basidiomycota</taxon>
        <taxon>Agaricomycotina</taxon>
        <taxon>Agaricomycetes</taxon>
        <taxon>Russulales</taxon>
        <taxon>Russulaceae</taxon>
        <taxon>Russula</taxon>
    </lineage>
</organism>
<dbReference type="EMBL" id="WHVB01000043">
    <property type="protein sequence ID" value="KAF8466047.1"/>
    <property type="molecule type" value="Genomic_DNA"/>
</dbReference>
<proteinExistence type="predicted"/>
<reference evidence="3" key="1">
    <citation type="submission" date="2019-10" db="EMBL/GenBank/DDBJ databases">
        <authorList>
            <consortium name="DOE Joint Genome Institute"/>
            <person name="Kuo A."/>
            <person name="Miyauchi S."/>
            <person name="Kiss E."/>
            <person name="Drula E."/>
            <person name="Kohler A."/>
            <person name="Sanchez-Garcia M."/>
            <person name="Andreopoulos B."/>
            <person name="Barry K.W."/>
            <person name="Bonito G."/>
            <person name="Buee M."/>
            <person name="Carver A."/>
            <person name="Chen C."/>
            <person name="Cichocki N."/>
            <person name="Clum A."/>
            <person name="Culley D."/>
            <person name="Crous P.W."/>
            <person name="Fauchery L."/>
            <person name="Girlanda M."/>
            <person name="Hayes R."/>
            <person name="Keri Z."/>
            <person name="LaButti K."/>
            <person name="Lipzen A."/>
            <person name="Lombard V."/>
            <person name="Magnuson J."/>
            <person name="Maillard F."/>
            <person name="Morin E."/>
            <person name="Murat C."/>
            <person name="Nolan M."/>
            <person name="Ohm R."/>
            <person name="Pangilinan J."/>
            <person name="Pereira M."/>
            <person name="Perotto S."/>
            <person name="Peter M."/>
            <person name="Riley R."/>
            <person name="Sitrit Y."/>
            <person name="Stielow B."/>
            <person name="Szollosi G."/>
            <person name="Zifcakova L."/>
            <person name="Stursova M."/>
            <person name="Spatafora J.W."/>
            <person name="Tedersoo L."/>
            <person name="Vaario L.-M."/>
            <person name="Yamada A."/>
            <person name="Yan M."/>
            <person name="Wang P."/>
            <person name="Xu J."/>
            <person name="Bruns T."/>
            <person name="Baldrian P."/>
            <person name="Vilgalys R."/>
            <person name="Henrissat B."/>
            <person name="Grigoriev I.V."/>
            <person name="Hibbett D."/>
            <person name="Nagy L.G."/>
            <person name="Martin F.M."/>
        </authorList>
    </citation>
    <scope>NUCLEOTIDE SEQUENCE</scope>
    <source>
        <strain evidence="3">Prilba</strain>
    </source>
</reference>
<evidence type="ECO:0000313" key="4">
    <source>
        <dbReference type="Proteomes" id="UP000759537"/>
    </source>
</evidence>
<feature type="compositionally biased region" description="Basic and acidic residues" evidence="1">
    <location>
        <begin position="135"/>
        <end position="157"/>
    </location>
</feature>
<name>A0A9P5JVS1_9AGAM</name>
<reference evidence="3" key="2">
    <citation type="journal article" date="2020" name="Nat. Commun.">
        <title>Large-scale genome sequencing of mycorrhizal fungi provides insights into the early evolution of symbiotic traits.</title>
        <authorList>
            <person name="Miyauchi S."/>
            <person name="Kiss E."/>
            <person name="Kuo A."/>
            <person name="Drula E."/>
            <person name="Kohler A."/>
            <person name="Sanchez-Garcia M."/>
            <person name="Morin E."/>
            <person name="Andreopoulos B."/>
            <person name="Barry K.W."/>
            <person name="Bonito G."/>
            <person name="Buee M."/>
            <person name="Carver A."/>
            <person name="Chen C."/>
            <person name="Cichocki N."/>
            <person name="Clum A."/>
            <person name="Culley D."/>
            <person name="Crous P.W."/>
            <person name="Fauchery L."/>
            <person name="Girlanda M."/>
            <person name="Hayes R.D."/>
            <person name="Keri Z."/>
            <person name="LaButti K."/>
            <person name="Lipzen A."/>
            <person name="Lombard V."/>
            <person name="Magnuson J."/>
            <person name="Maillard F."/>
            <person name="Murat C."/>
            <person name="Nolan M."/>
            <person name="Ohm R.A."/>
            <person name="Pangilinan J."/>
            <person name="Pereira M.F."/>
            <person name="Perotto S."/>
            <person name="Peter M."/>
            <person name="Pfister S."/>
            <person name="Riley R."/>
            <person name="Sitrit Y."/>
            <person name="Stielow J.B."/>
            <person name="Szollosi G."/>
            <person name="Zifcakova L."/>
            <person name="Stursova M."/>
            <person name="Spatafora J.W."/>
            <person name="Tedersoo L."/>
            <person name="Vaario L.M."/>
            <person name="Yamada A."/>
            <person name="Yan M."/>
            <person name="Wang P."/>
            <person name="Xu J."/>
            <person name="Bruns T."/>
            <person name="Baldrian P."/>
            <person name="Vilgalys R."/>
            <person name="Dunand C."/>
            <person name="Henrissat B."/>
            <person name="Grigoriev I.V."/>
            <person name="Hibbett D."/>
            <person name="Nagy L.G."/>
            <person name="Martin F.M."/>
        </authorList>
    </citation>
    <scope>NUCLEOTIDE SEQUENCE</scope>
    <source>
        <strain evidence="3">Prilba</strain>
    </source>
</reference>
<protein>
    <submittedName>
        <fullName evidence="3">Uncharacterized protein</fullName>
    </submittedName>
</protein>
<evidence type="ECO:0000313" key="3">
    <source>
        <dbReference type="EMBL" id="KAF8466047.1"/>
    </source>
</evidence>
<sequence length="239" mass="26346">MLQQLSGSEVQIGLKYLRFMGHPAPSSLLVLTSPSTLTVPATRKIYNASLQAERYPQVTPQFPRLSIRTSIGFPRLTDPVQAEACSRGRQQADFRTQGHGCSVQGDEVAASSDIQHEAGDHDTGRPFPFSSAQAKQDHQGIREASDRPGEVSDHEDSYPCYQSKATSGAFQLEHELAIPHQATRSRLQVGEGNSPSTQTLRSPCRCEGAPFCPISHPLFTPEGCRRAIHFPFYSHVYRN</sequence>